<dbReference type="AlphaFoldDB" id="A0A2N3G4B3"/>
<comment type="cofactor">
    <cofactor evidence="1 7">
        <name>Zn(2+)</name>
        <dbReference type="ChEBI" id="CHEBI:29105"/>
    </cofactor>
</comment>
<feature type="binding site" evidence="7">
    <location>
        <position position="113"/>
    </location>
    <ligand>
        <name>Zn(2+)</name>
        <dbReference type="ChEBI" id="CHEBI:29105"/>
        <note>catalytic</note>
    </ligand>
</feature>
<dbReference type="GO" id="GO:0006220">
    <property type="term" value="P:pyrimidine nucleotide metabolic process"/>
    <property type="evidence" value="ECO:0007669"/>
    <property type="project" value="InterPro"/>
</dbReference>
<feature type="domain" description="CMP/dCMP-type deaminase" evidence="8">
    <location>
        <begin position="9"/>
        <end position="148"/>
    </location>
</feature>
<feature type="binding site" evidence="7">
    <location>
        <position position="82"/>
    </location>
    <ligand>
        <name>Zn(2+)</name>
        <dbReference type="ChEBI" id="CHEBI:29105"/>
        <note>catalytic</note>
    </ligand>
</feature>
<dbReference type="SUPFAM" id="SSF53927">
    <property type="entry name" value="Cytidine deaminase-like"/>
    <property type="match status" value="1"/>
</dbReference>
<name>A0A2N3G4B3_9ACTN</name>
<dbReference type="InterPro" id="IPR016192">
    <property type="entry name" value="APOBEC/CMP_deaminase_Zn-bd"/>
</dbReference>
<comment type="caution">
    <text evidence="9">The sequence shown here is derived from an EMBL/GenBank/DDBJ whole genome shotgun (WGS) entry which is preliminary data.</text>
</comment>
<dbReference type="PANTHER" id="PTHR11086:SF18">
    <property type="entry name" value="DEOXYCYTIDYLATE DEAMINASE"/>
    <property type="match status" value="1"/>
</dbReference>
<dbReference type="InterPro" id="IPR035105">
    <property type="entry name" value="Deoxycytidylate_deaminase_dom"/>
</dbReference>
<evidence type="ECO:0000256" key="4">
    <source>
        <dbReference type="ARBA" id="ARBA00022801"/>
    </source>
</evidence>
<evidence type="ECO:0000256" key="1">
    <source>
        <dbReference type="ARBA" id="ARBA00001947"/>
    </source>
</evidence>
<comment type="similarity">
    <text evidence="2">Belongs to the cytidine and deoxycytidylate deaminase family.</text>
</comment>
<gene>
    <name evidence="9" type="ORF">CVT63_07255</name>
</gene>
<evidence type="ECO:0000259" key="8">
    <source>
        <dbReference type="PROSITE" id="PS51747"/>
    </source>
</evidence>
<dbReference type="InterPro" id="IPR016193">
    <property type="entry name" value="Cytidine_deaminase-like"/>
</dbReference>
<sequence length="180" mass="20010">MTQADERPSYDEYFIEMAHVVAKRSTCLRRKVGALFVKNNHILCTGYNGAPKHIRHCSDTGCLRAKLDVPSGTRHELCRGLHAEQNGILQAALFGISLRGSTLYCTNVPCVVCAKMLINAGVNEVIYEGDYADDLGKIMLYESGISAFRWKNGKREPVRFDADSIDPSLSDFVPLEKRGL</sequence>
<proteinExistence type="inferred from homology"/>
<dbReference type="PROSITE" id="PS51747">
    <property type="entry name" value="CYT_DCMP_DEAMINASES_2"/>
    <property type="match status" value="1"/>
</dbReference>
<keyword evidence="4" id="KW-0378">Hydrolase</keyword>
<dbReference type="GO" id="GO:0008270">
    <property type="term" value="F:zinc ion binding"/>
    <property type="evidence" value="ECO:0007669"/>
    <property type="project" value="InterPro"/>
</dbReference>
<evidence type="ECO:0000256" key="3">
    <source>
        <dbReference type="ARBA" id="ARBA00022723"/>
    </source>
</evidence>
<dbReference type="GO" id="GO:0005737">
    <property type="term" value="C:cytoplasm"/>
    <property type="evidence" value="ECO:0007669"/>
    <property type="project" value="TreeGrafter"/>
</dbReference>
<keyword evidence="3 7" id="KW-0479">Metal-binding</keyword>
<feature type="active site" description="Proton donor" evidence="6">
    <location>
        <position position="84"/>
    </location>
</feature>
<dbReference type="Proteomes" id="UP000233654">
    <property type="component" value="Unassembled WGS sequence"/>
</dbReference>
<dbReference type="PANTHER" id="PTHR11086">
    <property type="entry name" value="DEOXYCYTIDYLATE DEAMINASE-RELATED"/>
    <property type="match status" value="1"/>
</dbReference>
<protein>
    <submittedName>
        <fullName evidence="9">Cytidine deaminase</fullName>
    </submittedName>
</protein>
<feature type="binding site" evidence="7">
    <location>
        <position position="110"/>
    </location>
    <ligand>
        <name>Zn(2+)</name>
        <dbReference type="ChEBI" id="CHEBI:29105"/>
        <note>catalytic</note>
    </ligand>
</feature>
<evidence type="ECO:0000256" key="5">
    <source>
        <dbReference type="ARBA" id="ARBA00022833"/>
    </source>
</evidence>
<dbReference type="GO" id="GO:0004132">
    <property type="term" value="F:dCMP deaminase activity"/>
    <property type="evidence" value="ECO:0007669"/>
    <property type="project" value="InterPro"/>
</dbReference>
<evidence type="ECO:0000256" key="2">
    <source>
        <dbReference type="ARBA" id="ARBA00006576"/>
    </source>
</evidence>
<accession>A0A2N3G4B3</accession>
<dbReference type="InterPro" id="IPR015517">
    <property type="entry name" value="dCMP_deaminase-rel"/>
</dbReference>
<dbReference type="Gene3D" id="3.40.140.10">
    <property type="entry name" value="Cytidine Deaminase, domain 2"/>
    <property type="match status" value="1"/>
</dbReference>
<dbReference type="PROSITE" id="PS00903">
    <property type="entry name" value="CYT_DCMP_DEAMINASES_1"/>
    <property type="match status" value="1"/>
</dbReference>
<dbReference type="PIRSF" id="PIRSF006019">
    <property type="entry name" value="dCMP_deaminase"/>
    <property type="match status" value="1"/>
</dbReference>
<evidence type="ECO:0000313" key="10">
    <source>
        <dbReference type="Proteomes" id="UP000233654"/>
    </source>
</evidence>
<dbReference type="Pfam" id="PF00383">
    <property type="entry name" value="dCMP_cyt_deam_1"/>
    <property type="match status" value="1"/>
</dbReference>
<dbReference type="InterPro" id="IPR016473">
    <property type="entry name" value="dCMP_deaminase"/>
</dbReference>
<reference evidence="9 10" key="1">
    <citation type="journal article" date="2017" name="ISME J.">
        <title>Potential for microbial H2 and metal transformations associated with novel bacteria and archaea in deep terrestrial subsurface sediments.</title>
        <authorList>
            <person name="Hernsdorf A.W."/>
            <person name="Amano Y."/>
            <person name="Miyakawa K."/>
            <person name="Ise K."/>
            <person name="Suzuki Y."/>
            <person name="Anantharaman K."/>
            <person name="Probst A."/>
            <person name="Burstein D."/>
            <person name="Thomas B.C."/>
            <person name="Banfield J.F."/>
        </authorList>
    </citation>
    <scope>NUCLEOTIDE SEQUENCE [LARGE SCALE GENOMIC DNA]</scope>
    <source>
        <strain evidence="9">HGW-Actinobacteria-3</strain>
    </source>
</reference>
<dbReference type="CDD" id="cd01286">
    <property type="entry name" value="deoxycytidylate_deaminase"/>
    <property type="match status" value="1"/>
</dbReference>
<evidence type="ECO:0000313" key="9">
    <source>
        <dbReference type="EMBL" id="PKQ27577.1"/>
    </source>
</evidence>
<evidence type="ECO:0000256" key="6">
    <source>
        <dbReference type="PIRSR" id="PIRSR006019-1"/>
    </source>
</evidence>
<dbReference type="EMBL" id="PHEX01000076">
    <property type="protein sequence ID" value="PKQ27577.1"/>
    <property type="molecule type" value="Genomic_DNA"/>
</dbReference>
<keyword evidence="5 7" id="KW-0862">Zinc</keyword>
<dbReference type="InterPro" id="IPR002125">
    <property type="entry name" value="CMP_dCMP_dom"/>
</dbReference>
<evidence type="ECO:0000256" key="7">
    <source>
        <dbReference type="PIRSR" id="PIRSR006019-2"/>
    </source>
</evidence>
<organism evidence="9 10">
    <name type="scientific">Candidatus Anoxymicrobium japonicum</name>
    <dbReference type="NCBI Taxonomy" id="2013648"/>
    <lineage>
        <taxon>Bacteria</taxon>
        <taxon>Bacillati</taxon>
        <taxon>Actinomycetota</taxon>
        <taxon>Candidatus Geothermincolia</taxon>
        <taxon>Candidatus Geothermincolales</taxon>
        <taxon>Candidatus Anoxymicrobiaceae</taxon>
        <taxon>Candidatus Anoxymicrobium</taxon>
    </lineage>
</organism>